<feature type="transmembrane region" description="Helical" evidence="1">
    <location>
        <begin position="48"/>
        <end position="65"/>
    </location>
</feature>
<keyword evidence="1" id="KW-1133">Transmembrane helix</keyword>
<comment type="caution">
    <text evidence="2">The sequence shown here is derived from an EMBL/GenBank/DDBJ whole genome shotgun (WGS) entry which is preliminary data.</text>
</comment>
<dbReference type="RefSeq" id="WP_207274199.1">
    <property type="nucleotide sequence ID" value="NZ_JAFMPK010000024.1"/>
</dbReference>
<reference evidence="2 3" key="1">
    <citation type="submission" date="2021-03" db="EMBL/GenBank/DDBJ databases">
        <authorList>
            <person name="Xin L."/>
        </authorList>
    </citation>
    <scope>NUCLEOTIDE SEQUENCE [LARGE SCALE GENOMIC DNA]</scope>
    <source>
        <strain evidence="2 3">XHU 5031</strain>
    </source>
</reference>
<reference evidence="3" key="2">
    <citation type="submission" date="2023-07" db="EMBL/GenBank/DDBJ databases">
        <title>Myceligenerans salitolerans sp. nov., a halotolerant actinomycete isolated from a salt lake in Xinjiang, China.</title>
        <authorList>
            <person name="Guan T."/>
        </authorList>
    </citation>
    <scope>NUCLEOTIDE SEQUENCE [LARGE SCALE GENOMIC DNA]</scope>
    <source>
        <strain evidence="3">XHU 5031</strain>
    </source>
</reference>
<feature type="transmembrane region" description="Helical" evidence="1">
    <location>
        <begin position="71"/>
        <end position="91"/>
    </location>
</feature>
<proteinExistence type="predicted"/>
<evidence type="ECO:0000256" key="1">
    <source>
        <dbReference type="SAM" id="Phobius"/>
    </source>
</evidence>
<gene>
    <name evidence="2" type="ORF">J0911_04115</name>
</gene>
<keyword evidence="1" id="KW-0812">Transmembrane</keyword>
<dbReference type="EMBL" id="JAFMPK010000024">
    <property type="protein sequence ID" value="MBO0608210.1"/>
    <property type="molecule type" value="Genomic_DNA"/>
</dbReference>
<evidence type="ECO:0000313" key="2">
    <source>
        <dbReference type="EMBL" id="MBO0608210.1"/>
    </source>
</evidence>
<organism evidence="2 3">
    <name type="scientific">Myceligenerans salitolerans</name>
    <dbReference type="NCBI Taxonomy" id="1230528"/>
    <lineage>
        <taxon>Bacteria</taxon>
        <taxon>Bacillati</taxon>
        <taxon>Actinomycetota</taxon>
        <taxon>Actinomycetes</taxon>
        <taxon>Micrococcales</taxon>
        <taxon>Promicromonosporaceae</taxon>
        <taxon>Myceligenerans</taxon>
    </lineage>
</organism>
<sequence length="92" mass="9653">MADDLDDEPDAERKGEVLTVTNMIALAGAVLITGLLLARFAGMEPAYVVSRVVCVPLLVTGIVVAARRRNWLSLVLPTAGLAVVVSTFFVGG</sequence>
<evidence type="ECO:0000313" key="3">
    <source>
        <dbReference type="Proteomes" id="UP000664617"/>
    </source>
</evidence>
<protein>
    <submittedName>
        <fullName evidence="2">Uncharacterized protein</fullName>
    </submittedName>
</protein>
<accession>A0ABS3I5G8</accession>
<dbReference type="Proteomes" id="UP000664617">
    <property type="component" value="Unassembled WGS sequence"/>
</dbReference>
<feature type="transmembrane region" description="Helical" evidence="1">
    <location>
        <begin position="20"/>
        <end position="41"/>
    </location>
</feature>
<keyword evidence="1" id="KW-0472">Membrane</keyword>
<keyword evidence="3" id="KW-1185">Reference proteome</keyword>
<name>A0ABS3I5G8_9MICO</name>